<evidence type="ECO:0000256" key="1">
    <source>
        <dbReference type="ARBA" id="ARBA00022553"/>
    </source>
</evidence>
<sequence>MADRAKLLDAVNVYLLDDDEAICESLSTILEIHGARVQTFLSISETRSAHFDQQPGILIFDVQLGDGLGHEFLSELRSRGIDTPVIFMSGRIERGEMKNLMSLSEAVLEKPVDGDDLAVKIAAIVTGMAGEATKSDKPIDGC</sequence>
<keyword evidence="7" id="KW-1185">Reference proteome</keyword>
<name>A0ABS4BEU2_9HYPH</name>
<evidence type="ECO:0000313" key="7">
    <source>
        <dbReference type="Proteomes" id="UP000678276"/>
    </source>
</evidence>
<dbReference type="PANTHER" id="PTHR44591:SF3">
    <property type="entry name" value="RESPONSE REGULATORY DOMAIN-CONTAINING PROTEIN"/>
    <property type="match status" value="1"/>
</dbReference>
<proteinExistence type="predicted"/>
<evidence type="ECO:0000256" key="2">
    <source>
        <dbReference type="ARBA" id="ARBA00023015"/>
    </source>
</evidence>
<dbReference type="SMART" id="SM00448">
    <property type="entry name" value="REC"/>
    <property type="match status" value="1"/>
</dbReference>
<dbReference type="InterPro" id="IPR001789">
    <property type="entry name" value="Sig_transdc_resp-reg_receiver"/>
</dbReference>
<accession>A0ABS4BEU2</accession>
<dbReference type="Gene3D" id="3.40.50.2300">
    <property type="match status" value="1"/>
</dbReference>
<dbReference type="SUPFAM" id="SSF52172">
    <property type="entry name" value="CheY-like"/>
    <property type="match status" value="1"/>
</dbReference>
<feature type="domain" description="Response regulatory" evidence="5">
    <location>
        <begin position="12"/>
        <end position="125"/>
    </location>
</feature>
<dbReference type="EMBL" id="JAGJCF010000001">
    <property type="protein sequence ID" value="MBP0614480.1"/>
    <property type="molecule type" value="Genomic_DNA"/>
</dbReference>
<keyword evidence="1 4" id="KW-0597">Phosphoprotein</keyword>
<reference evidence="6 7" key="1">
    <citation type="submission" date="2021-04" db="EMBL/GenBank/DDBJ databases">
        <title>Whole genome sequence of Jiella sp. KSK16Y-1.</title>
        <authorList>
            <person name="Tuo L."/>
        </authorList>
    </citation>
    <scope>NUCLEOTIDE SEQUENCE [LARGE SCALE GENOMIC DNA]</scope>
    <source>
        <strain evidence="6 7">KSK16Y-1</strain>
    </source>
</reference>
<dbReference type="InterPro" id="IPR011006">
    <property type="entry name" value="CheY-like_superfamily"/>
</dbReference>
<dbReference type="PROSITE" id="PS50110">
    <property type="entry name" value="RESPONSE_REGULATORY"/>
    <property type="match status" value="1"/>
</dbReference>
<keyword evidence="3" id="KW-0804">Transcription</keyword>
<keyword evidence="2" id="KW-0805">Transcription regulation</keyword>
<dbReference type="Pfam" id="PF00072">
    <property type="entry name" value="Response_reg"/>
    <property type="match status" value="1"/>
</dbReference>
<dbReference type="Proteomes" id="UP000678276">
    <property type="component" value="Unassembled WGS sequence"/>
</dbReference>
<evidence type="ECO:0000313" key="6">
    <source>
        <dbReference type="EMBL" id="MBP0614480.1"/>
    </source>
</evidence>
<dbReference type="RefSeq" id="WP_209592875.1">
    <property type="nucleotide sequence ID" value="NZ_JAGJCF010000001.1"/>
</dbReference>
<evidence type="ECO:0000256" key="4">
    <source>
        <dbReference type="PROSITE-ProRule" id="PRU00169"/>
    </source>
</evidence>
<evidence type="ECO:0000256" key="3">
    <source>
        <dbReference type="ARBA" id="ARBA00023163"/>
    </source>
</evidence>
<comment type="caution">
    <text evidence="6">The sequence shown here is derived from an EMBL/GenBank/DDBJ whole genome shotgun (WGS) entry which is preliminary data.</text>
</comment>
<protein>
    <submittedName>
        <fullName evidence="6">Response regulator</fullName>
    </submittedName>
</protein>
<evidence type="ECO:0000259" key="5">
    <source>
        <dbReference type="PROSITE" id="PS50110"/>
    </source>
</evidence>
<organism evidence="6 7">
    <name type="scientific">Jiella mangrovi</name>
    <dbReference type="NCBI Taxonomy" id="2821407"/>
    <lineage>
        <taxon>Bacteria</taxon>
        <taxon>Pseudomonadati</taxon>
        <taxon>Pseudomonadota</taxon>
        <taxon>Alphaproteobacteria</taxon>
        <taxon>Hyphomicrobiales</taxon>
        <taxon>Aurantimonadaceae</taxon>
        <taxon>Jiella</taxon>
    </lineage>
</organism>
<feature type="modified residue" description="4-aspartylphosphate" evidence="4">
    <location>
        <position position="61"/>
    </location>
</feature>
<gene>
    <name evidence="6" type="ORF">J6595_02685</name>
</gene>
<dbReference type="PANTHER" id="PTHR44591">
    <property type="entry name" value="STRESS RESPONSE REGULATOR PROTEIN 1"/>
    <property type="match status" value="1"/>
</dbReference>
<dbReference type="InterPro" id="IPR050595">
    <property type="entry name" value="Bact_response_regulator"/>
</dbReference>